<comment type="subcellular location">
    <subcellularLocation>
        <location evidence="1">Plastid</location>
    </subcellularLocation>
</comment>
<feature type="transmembrane region" description="Helical" evidence="5">
    <location>
        <begin position="12"/>
        <end position="34"/>
    </location>
</feature>
<reference evidence="6" key="1">
    <citation type="journal article" date="2017" name="J. Phycol.">
        <title>Analysis of chloroplast genomes and a supermatrix inform reclassification of the Rhodomelaceae (Rhodophyta).</title>
        <authorList>
            <person name="Diaz-Tapia P."/>
            <person name="Maggs C.A."/>
            <person name="West J.A."/>
            <person name="Verbruggen H."/>
        </authorList>
    </citation>
    <scope>NUCLEOTIDE SEQUENCE</scope>
    <source>
        <strain evidence="6">PD1760</strain>
    </source>
</reference>
<evidence type="ECO:0000256" key="5">
    <source>
        <dbReference type="SAM" id="Phobius"/>
    </source>
</evidence>
<dbReference type="GO" id="GO:0009536">
    <property type="term" value="C:plastid"/>
    <property type="evidence" value="ECO:0007669"/>
    <property type="project" value="UniProtKB-SubCell"/>
</dbReference>
<comment type="similarity">
    <text evidence="2">Belongs to the ycf33 family.</text>
</comment>
<proteinExistence type="inferred from homology"/>
<sequence length="65" mass="7682">MTNFWTNLYKFPIFLTNVLIGFFLTTFEPIFKLLKSKYSKFIFILIIISVSVLVYKIIQKITGII</sequence>
<gene>
    <name evidence="6" type="primary">ycf33</name>
</gene>
<keyword evidence="4 6" id="KW-0934">Plastid</keyword>
<accession>A0A1Z1MUB9</accession>
<keyword evidence="5" id="KW-0812">Transmembrane</keyword>
<evidence type="ECO:0000313" key="6">
    <source>
        <dbReference type="EMBL" id="ARW69402.1"/>
    </source>
</evidence>
<evidence type="ECO:0000256" key="1">
    <source>
        <dbReference type="ARBA" id="ARBA00004474"/>
    </source>
</evidence>
<organism evidence="6">
    <name type="scientific">Polysiphonia sp</name>
    <dbReference type="NCBI Taxonomy" id="1967842"/>
    <lineage>
        <taxon>Eukaryota</taxon>
        <taxon>Rhodophyta</taxon>
        <taxon>Florideophyceae</taxon>
        <taxon>Rhodymeniophycidae</taxon>
        <taxon>Ceramiales</taxon>
        <taxon>Rhodomelaceae</taxon>
        <taxon>Polysiphonioideae</taxon>
        <taxon>Polysiphonia</taxon>
    </lineage>
</organism>
<keyword evidence="5" id="KW-0472">Membrane</keyword>
<name>A0A1Z1MUB9_9FLOR</name>
<evidence type="ECO:0000256" key="4">
    <source>
        <dbReference type="ARBA" id="ARBA00022640"/>
    </source>
</evidence>
<feature type="transmembrane region" description="Helical" evidence="5">
    <location>
        <begin position="41"/>
        <end position="58"/>
    </location>
</feature>
<keyword evidence="6" id="KW-0150">Chloroplast</keyword>
<dbReference type="AlphaFoldDB" id="A0A1Z1MUB9"/>
<dbReference type="EMBL" id="MF101456">
    <property type="protein sequence ID" value="ARW69402.1"/>
    <property type="molecule type" value="Genomic_DNA"/>
</dbReference>
<evidence type="ECO:0000256" key="2">
    <source>
        <dbReference type="ARBA" id="ARBA00010985"/>
    </source>
</evidence>
<geneLocation type="chloroplast" evidence="6"/>
<dbReference type="Pfam" id="PF05421">
    <property type="entry name" value="DUF751"/>
    <property type="match status" value="1"/>
</dbReference>
<evidence type="ECO:0000256" key="3">
    <source>
        <dbReference type="ARBA" id="ARBA00021584"/>
    </source>
</evidence>
<keyword evidence="5" id="KW-1133">Transmembrane helix</keyword>
<dbReference type="InterPro" id="IPR008470">
    <property type="entry name" value="Uncharacterised_Ycf33"/>
</dbReference>
<protein>
    <recommendedName>
        <fullName evidence="3">Uncharacterized protein ycf33</fullName>
    </recommendedName>
</protein>